<dbReference type="PROSITE" id="PS00622">
    <property type="entry name" value="HTH_LUXR_1"/>
    <property type="match status" value="1"/>
</dbReference>
<keyword evidence="9" id="KW-1185">Reference proteome</keyword>
<keyword evidence="3" id="KW-0238">DNA-binding</keyword>
<reference evidence="8 9" key="1">
    <citation type="submission" date="2015-07" db="EMBL/GenBank/DDBJ databases">
        <title>Genome sequencing of Kibdelosporangium phytohabitans.</title>
        <authorList>
            <person name="Qin S."/>
            <person name="Xing K."/>
        </authorList>
    </citation>
    <scope>NUCLEOTIDE SEQUENCE [LARGE SCALE GENOMIC DNA]</scope>
    <source>
        <strain evidence="8 9">KLBMP1111</strain>
    </source>
</reference>
<keyword evidence="2" id="KW-0805">Transcription regulation</keyword>
<dbReference type="Pfam" id="PF00072">
    <property type="entry name" value="Response_reg"/>
    <property type="match status" value="1"/>
</dbReference>
<dbReference type="OrthoDB" id="9808843at2"/>
<dbReference type="Proteomes" id="UP000063699">
    <property type="component" value="Chromosome"/>
</dbReference>
<evidence type="ECO:0000256" key="3">
    <source>
        <dbReference type="ARBA" id="ARBA00023125"/>
    </source>
</evidence>
<dbReference type="GO" id="GO:0006355">
    <property type="term" value="P:regulation of DNA-templated transcription"/>
    <property type="evidence" value="ECO:0007669"/>
    <property type="project" value="InterPro"/>
</dbReference>
<dbReference type="SUPFAM" id="SSF46894">
    <property type="entry name" value="C-terminal effector domain of the bipartite response regulators"/>
    <property type="match status" value="1"/>
</dbReference>
<dbReference type="InterPro" id="IPR001789">
    <property type="entry name" value="Sig_transdc_resp-reg_receiver"/>
</dbReference>
<dbReference type="GO" id="GO:0003677">
    <property type="term" value="F:DNA binding"/>
    <property type="evidence" value="ECO:0007669"/>
    <property type="project" value="UniProtKB-KW"/>
</dbReference>
<dbReference type="RefSeq" id="WP_054295272.1">
    <property type="nucleotide sequence ID" value="NZ_CP012752.1"/>
</dbReference>
<evidence type="ECO:0000256" key="5">
    <source>
        <dbReference type="PROSITE-ProRule" id="PRU00169"/>
    </source>
</evidence>
<protein>
    <submittedName>
        <fullName evidence="8">Transcriptional regulator</fullName>
    </submittedName>
</protein>
<accession>A0A0N7F567</accession>
<dbReference type="Gene3D" id="3.40.50.2300">
    <property type="match status" value="1"/>
</dbReference>
<keyword evidence="1 5" id="KW-0597">Phosphoprotein</keyword>
<dbReference type="SMART" id="SM00421">
    <property type="entry name" value="HTH_LUXR"/>
    <property type="match status" value="1"/>
</dbReference>
<organism evidence="8 9">
    <name type="scientific">Kibdelosporangium phytohabitans</name>
    <dbReference type="NCBI Taxonomy" id="860235"/>
    <lineage>
        <taxon>Bacteria</taxon>
        <taxon>Bacillati</taxon>
        <taxon>Actinomycetota</taxon>
        <taxon>Actinomycetes</taxon>
        <taxon>Pseudonocardiales</taxon>
        <taxon>Pseudonocardiaceae</taxon>
        <taxon>Kibdelosporangium</taxon>
    </lineage>
</organism>
<dbReference type="PANTHER" id="PTHR43214:SF24">
    <property type="entry name" value="TRANSCRIPTIONAL REGULATORY PROTEIN NARL-RELATED"/>
    <property type="match status" value="1"/>
</dbReference>
<dbReference type="PROSITE" id="PS50110">
    <property type="entry name" value="RESPONSE_REGULATORY"/>
    <property type="match status" value="1"/>
</dbReference>
<evidence type="ECO:0000256" key="4">
    <source>
        <dbReference type="ARBA" id="ARBA00023163"/>
    </source>
</evidence>
<evidence type="ECO:0000313" key="8">
    <source>
        <dbReference type="EMBL" id="ALG13383.1"/>
    </source>
</evidence>
<proteinExistence type="predicted"/>
<evidence type="ECO:0000259" key="7">
    <source>
        <dbReference type="PROSITE" id="PS50110"/>
    </source>
</evidence>
<dbReference type="GO" id="GO:0000160">
    <property type="term" value="P:phosphorelay signal transduction system"/>
    <property type="evidence" value="ECO:0007669"/>
    <property type="project" value="InterPro"/>
</dbReference>
<evidence type="ECO:0000256" key="2">
    <source>
        <dbReference type="ARBA" id="ARBA00023015"/>
    </source>
</evidence>
<feature type="domain" description="Response regulatory" evidence="7">
    <location>
        <begin position="4"/>
        <end position="117"/>
    </location>
</feature>
<dbReference type="CDD" id="cd17535">
    <property type="entry name" value="REC_NarL-like"/>
    <property type="match status" value="1"/>
</dbReference>
<dbReference type="SUPFAM" id="SSF52172">
    <property type="entry name" value="CheY-like"/>
    <property type="match status" value="1"/>
</dbReference>
<dbReference type="InterPro" id="IPR016032">
    <property type="entry name" value="Sig_transdc_resp-reg_C-effctor"/>
</dbReference>
<sequence length="219" mass="23643">MVIRVLIADDQPEVRDALHTILSAEPDIAVVAEAANGAQAVTMAMDHRPDVVIMDVRMPFLDGISAITALAGICRVLTLTTFDLDDYLFGALRAGAAGFLLKDSDPALLLDAIRAVHRGHGLIDPQVTGRLIGRFAELAPHPATTELDSLTDRESEVLRHVAHGLTNAEIARRLTIGEGTVKTHVARILGKLGLRTRVHIVIYAYEHGLTSAESRTEQP</sequence>
<dbReference type="PANTHER" id="PTHR43214">
    <property type="entry name" value="TWO-COMPONENT RESPONSE REGULATOR"/>
    <property type="match status" value="1"/>
</dbReference>
<feature type="domain" description="HTH luxR-type" evidence="6">
    <location>
        <begin position="143"/>
        <end position="208"/>
    </location>
</feature>
<dbReference type="Pfam" id="PF00196">
    <property type="entry name" value="GerE"/>
    <property type="match status" value="1"/>
</dbReference>
<keyword evidence="4" id="KW-0804">Transcription</keyword>
<feature type="modified residue" description="4-aspartylphosphate" evidence="5">
    <location>
        <position position="55"/>
    </location>
</feature>
<dbReference type="InterPro" id="IPR000792">
    <property type="entry name" value="Tscrpt_reg_LuxR_C"/>
</dbReference>
<name>A0A0N7F567_9PSEU</name>
<dbReference type="STRING" id="860235.AOZ06_46820"/>
<evidence type="ECO:0000313" key="9">
    <source>
        <dbReference type="Proteomes" id="UP000063699"/>
    </source>
</evidence>
<dbReference type="AlphaFoldDB" id="A0A0N7F567"/>
<dbReference type="InterPro" id="IPR058245">
    <property type="entry name" value="NreC/VraR/RcsB-like_REC"/>
</dbReference>
<dbReference type="KEGG" id="kphy:AOZ06_46820"/>
<evidence type="ECO:0000256" key="1">
    <source>
        <dbReference type="ARBA" id="ARBA00022553"/>
    </source>
</evidence>
<dbReference type="CDD" id="cd06170">
    <property type="entry name" value="LuxR_C_like"/>
    <property type="match status" value="1"/>
</dbReference>
<dbReference type="InterPro" id="IPR039420">
    <property type="entry name" value="WalR-like"/>
</dbReference>
<dbReference type="PROSITE" id="PS50043">
    <property type="entry name" value="HTH_LUXR_2"/>
    <property type="match status" value="1"/>
</dbReference>
<dbReference type="EMBL" id="CP012752">
    <property type="protein sequence ID" value="ALG13383.1"/>
    <property type="molecule type" value="Genomic_DNA"/>
</dbReference>
<dbReference type="PRINTS" id="PR00038">
    <property type="entry name" value="HTHLUXR"/>
</dbReference>
<dbReference type="InterPro" id="IPR011006">
    <property type="entry name" value="CheY-like_superfamily"/>
</dbReference>
<gene>
    <name evidence="8" type="ORF">AOZ06_46820</name>
</gene>
<evidence type="ECO:0000259" key="6">
    <source>
        <dbReference type="PROSITE" id="PS50043"/>
    </source>
</evidence>
<dbReference type="SMART" id="SM00448">
    <property type="entry name" value="REC"/>
    <property type="match status" value="1"/>
</dbReference>